<keyword evidence="4" id="KW-0067">ATP-binding</keyword>
<evidence type="ECO:0000256" key="3">
    <source>
        <dbReference type="ARBA" id="ARBA00022777"/>
    </source>
</evidence>
<evidence type="ECO:0000256" key="4">
    <source>
        <dbReference type="ARBA" id="ARBA00022840"/>
    </source>
</evidence>
<name>A0A5S9IH63_UABAM</name>
<evidence type="ECO:0000256" key="2">
    <source>
        <dbReference type="ARBA" id="ARBA00022741"/>
    </source>
</evidence>
<dbReference type="SUPFAM" id="SSF56112">
    <property type="entry name" value="Protein kinase-like (PK-like)"/>
    <property type="match status" value="1"/>
</dbReference>
<keyword evidence="1" id="KW-0808">Transferase</keyword>
<dbReference type="PANTHER" id="PTHR43289:SF6">
    <property type="entry name" value="SERINE_THREONINE-PROTEIN KINASE NEKL-3"/>
    <property type="match status" value="1"/>
</dbReference>
<dbReference type="GO" id="GO:0005524">
    <property type="term" value="F:ATP binding"/>
    <property type="evidence" value="ECO:0007669"/>
    <property type="project" value="UniProtKB-KW"/>
</dbReference>
<dbReference type="PANTHER" id="PTHR43289">
    <property type="entry name" value="MITOGEN-ACTIVATED PROTEIN KINASE KINASE KINASE 20-RELATED"/>
    <property type="match status" value="1"/>
</dbReference>
<accession>A0A5S9IH63</accession>
<dbReference type="Gene3D" id="3.30.200.20">
    <property type="entry name" value="Phosphorylase Kinase, domain 1"/>
    <property type="match status" value="1"/>
</dbReference>
<gene>
    <name evidence="6" type="ORF">UABAM_00042</name>
</gene>
<sequence length="409" mass="47483">MKVIPNYFGEIVVSEGYVNNKVVVECLNTQKLYREPKLIGEVMKEKGLLSDEQIQRVLKMQAIYRTKLDNEYFAHIAFKKRVLNSAQIKQLRKRHEEESLQGKLLNFASIAMMDNYIVREKVEEIIKDPEFQHFRQLKSQGKSVIRGYELVGVLNKVKKAAIYKAIQVELDRLVVVKVLSNEFENYENIRKFFHEAKITARFNHPNLVRIYDKGVDNGMYYYAMELVDGQNLSGRLDREKRLQVGESLRIIKQIARALQHMHSEGRIHTEVNPRNIMIRDDGVSKLLDLSSSRTTKNGDPQSIGKITKMPQYMAPEQFSKSATLDTSTDIYCLGACFYRMLTGHTPASGKTIEDIKKSIIERDPKDITAIDFTIPEKLAKIVHRMIRKNPKKRYREIKNLMFALKRILI</sequence>
<dbReference type="KEGG" id="uam:UABAM_00042"/>
<dbReference type="PROSITE" id="PS50011">
    <property type="entry name" value="PROTEIN_KINASE_DOM"/>
    <property type="match status" value="1"/>
</dbReference>
<reference evidence="6 7" key="1">
    <citation type="submission" date="2019-08" db="EMBL/GenBank/DDBJ databases">
        <title>Complete genome sequence of Candidatus Uab amorphum.</title>
        <authorList>
            <person name="Shiratori T."/>
            <person name="Suzuki S."/>
            <person name="Kakizawa Y."/>
            <person name="Ishida K."/>
        </authorList>
    </citation>
    <scope>NUCLEOTIDE SEQUENCE [LARGE SCALE GENOMIC DNA]</scope>
    <source>
        <strain evidence="6 7">SRT547</strain>
    </source>
</reference>
<dbReference type="EMBL" id="AP019860">
    <property type="protein sequence ID" value="BBM81703.1"/>
    <property type="molecule type" value="Genomic_DNA"/>
</dbReference>
<evidence type="ECO:0000256" key="1">
    <source>
        <dbReference type="ARBA" id="ARBA00022679"/>
    </source>
</evidence>
<dbReference type="Pfam" id="PF00069">
    <property type="entry name" value="Pkinase"/>
    <property type="match status" value="1"/>
</dbReference>
<dbReference type="GO" id="GO:0004674">
    <property type="term" value="F:protein serine/threonine kinase activity"/>
    <property type="evidence" value="ECO:0007669"/>
    <property type="project" value="TreeGrafter"/>
</dbReference>
<protein>
    <submittedName>
        <fullName evidence="6">Protein kinase</fullName>
    </submittedName>
</protein>
<dbReference type="Proteomes" id="UP000326354">
    <property type="component" value="Chromosome"/>
</dbReference>
<dbReference type="InterPro" id="IPR000719">
    <property type="entry name" value="Prot_kinase_dom"/>
</dbReference>
<dbReference type="Gene3D" id="1.10.510.10">
    <property type="entry name" value="Transferase(Phosphotransferase) domain 1"/>
    <property type="match status" value="1"/>
</dbReference>
<organism evidence="6 7">
    <name type="scientific">Uabimicrobium amorphum</name>
    <dbReference type="NCBI Taxonomy" id="2596890"/>
    <lineage>
        <taxon>Bacteria</taxon>
        <taxon>Pseudomonadati</taxon>
        <taxon>Planctomycetota</taxon>
        <taxon>Candidatus Uabimicrobiia</taxon>
        <taxon>Candidatus Uabimicrobiales</taxon>
        <taxon>Candidatus Uabimicrobiaceae</taxon>
        <taxon>Candidatus Uabimicrobium</taxon>
    </lineage>
</organism>
<dbReference type="InterPro" id="IPR011009">
    <property type="entry name" value="Kinase-like_dom_sf"/>
</dbReference>
<evidence type="ECO:0000313" key="7">
    <source>
        <dbReference type="Proteomes" id="UP000326354"/>
    </source>
</evidence>
<dbReference type="AlphaFoldDB" id="A0A5S9IH63"/>
<evidence type="ECO:0000259" key="5">
    <source>
        <dbReference type="PROSITE" id="PS50011"/>
    </source>
</evidence>
<keyword evidence="3 6" id="KW-0418">Kinase</keyword>
<evidence type="ECO:0000313" key="6">
    <source>
        <dbReference type="EMBL" id="BBM81703.1"/>
    </source>
</evidence>
<keyword evidence="2" id="KW-0547">Nucleotide-binding</keyword>
<keyword evidence="7" id="KW-1185">Reference proteome</keyword>
<dbReference type="CDD" id="cd14014">
    <property type="entry name" value="STKc_PknB_like"/>
    <property type="match status" value="1"/>
</dbReference>
<feature type="domain" description="Protein kinase" evidence="5">
    <location>
        <begin position="148"/>
        <end position="409"/>
    </location>
</feature>
<proteinExistence type="predicted"/>
<dbReference type="RefSeq" id="WP_173013045.1">
    <property type="nucleotide sequence ID" value="NZ_AP019860.1"/>
</dbReference>